<name>A0A6J4UIS9_9BACT</name>
<dbReference type="Gene3D" id="3.40.50.720">
    <property type="entry name" value="NAD(P)-binding Rossmann-like Domain"/>
    <property type="match status" value="1"/>
</dbReference>
<dbReference type="InterPro" id="IPR055170">
    <property type="entry name" value="GFO_IDH_MocA-like_dom"/>
</dbReference>
<protein>
    <submittedName>
        <fullName evidence="4">GH109</fullName>
    </submittedName>
</protein>
<dbReference type="SUPFAM" id="SSF55347">
    <property type="entry name" value="Glyceraldehyde-3-phosphate dehydrogenase-like, C-terminal domain"/>
    <property type="match status" value="1"/>
</dbReference>
<accession>A0A6J4UIS9</accession>
<dbReference type="AlphaFoldDB" id="A0A6J4UIS9"/>
<evidence type="ECO:0000313" key="4">
    <source>
        <dbReference type="EMBL" id="CAA9550712.1"/>
    </source>
</evidence>
<evidence type="ECO:0000259" key="2">
    <source>
        <dbReference type="Pfam" id="PF01408"/>
    </source>
</evidence>
<keyword evidence="1" id="KW-0560">Oxidoreductase</keyword>
<dbReference type="InterPro" id="IPR036291">
    <property type="entry name" value="NAD(P)-bd_dom_sf"/>
</dbReference>
<dbReference type="PANTHER" id="PTHR43818">
    <property type="entry name" value="BCDNA.GH03377"/>
    <property type="match status" value="1"/>
</dbReference>
<gene>
    <name evidence="4" type="ORF">AVDCRST_MAG70-900</name>
</gene>
<organism evidence="4">
    <name type="scientific">uncultured Thermomicrobiales bacterium</name>
    <dbReference type="NCBI Taxonomy" id="1645740"/>
    <lineage>
        <taxon>Bacteria</taxon>
        <taxon>Pseudomonadati</taxon>
        <taxon>Thermomicrobiota</taxon>
        <taxon>Thermomicrobia</taxon>
        <taxon>Thermomicrobiales</taxon>
        <taxon>environmental samples</taxon>
    </lineage>
</organism>
<dbReference type="GO" id="GO:0016491">
    <property type="term" value="F:oxidoreductase activity"/>
    <property type="evidence" value="ECO:0007669"/>
    <property type="project" value="UniProtKB-KW"/>
</dbReference>
<dbReference type="Gene3D" id="3.30.360.10">
    <property type="entry name" value="Dihydrodipicolinate Reductase, domain 2"/>
    <property type="match status" value="1"/>
</dbReference>
<dbReference type="InterPro" id="IPR050463">
    <property type="entry name" value="Gfo/Idh/MocA_oxidrdct_glycsds"/>
</dbReference>
<dbReference type="PANTHER" id="PTHR43818:SF11">
    <property type="entry name" value="BCDNA.GH03377"/>
    <property type="match status" value="1"/>
</dbReference>
<dbReference type="SUPFAM" id="SSF51735">
    <property type="entry name" value="NAD(P)-binding Rossmann-fold domains"/>
    <property type="match status" value="1"/>
</dbReference>
<feature type="domain" description="GFO/IDH/MocA-like oxidoreductase" evidence="3">
    <location>
        <begin position="152"/>
        <end position="290"/>
    </location>
</feature>
<dbReference type="InterPro" id="IPR000683">
    <property type="entry name" value="Gfo/Idh/MocA-like_OxRdtase_N"/>
</dbReference>
<dbReference type="Pfam" id="PF01408">
    <property type="entry name" value="GFO_IDH_MocA"/>
    <property type="match status" value="1"/>
</dbReference>
<dbReference type="Pfam" id="PF22725">
    <property type="entry name" value="GFO_IDH_MocA_C3"/>
    <property type="match status" value="1"/>
</dbReference>
<feature type="domain" description="Gfo/Idh/MocA-like oxidoreductase N-terminal" evidence="2">
    <location>
        <begin position="23"/>
        <end position="140"/>
    </location>
</feature>
<dbReference type="EMBL" id="CADCWH010000139">
    <property type="protein sequence ID" value="CAA9550712.1"/>
    <property type="molecule type" value="Genomic_DNA"/>
</dbReference>
<reference evidence="4" key="1">
    <citation type="submission" date="2020-02" db="EMBL/GenBank/DDBJ databases">
        <authorList>
            <person name="Meier V. D."/>
        </authorList>
    </citation>
    <scope>NUCLEOTIDE SEQUENCE</scope>
    <source>
        <strain evidence="4">AVDCRST_MAG70</strain>
    </source>
</reference>
<sequence length="390" mass="43082">MAGGDGERVEGGSIMMPIEGRRVRVGVLGAGRWATMAHLPGWVRDPRCELVAICDVDRGLAEAAAETFGAGDVSDDYRAVVERDDVDVIDVCTPSHTHFELAMAALESGKHVLCEKPVAFDFRDTLRAADLARSNGLKTKLGFTFRYSPAMLYMKELVDQGFCGEPFIYNAYEQNSQWLDPQTPLRQVDPNADPTRLQTSSLEGYGAPVIDLARWMVGSGFSSVVGTMKNFVPERVVRATGQMTRINLDDGDIFLAEFANGAIGSVQTSFVTVGNYPGIEVRLYGSKGAIITRLVQEFGIPETIKAATPDEVEFKELEVPERFYPTGGGPREDWHTLFYANLTKNFLDELTTDTPENQGSFDDGAWVQEVINAVEISVHERRWVEMPLPR</sequence>
<dbReference type="GO" id="GO:0000166">
    <property type="term" value="F:nucleotide binding"/>
    <property type="evidence" value="ECO:0007669"/>
    <property type="project" value="InterPro"/>
</dbReference>
<evidence type="ECO:0000259" key="3">
    <source>
        <dbReference type="Pfam" id="PF22725"/>
    </source>
</evidence>
<proteinExistence type="predicted"/>
<evidence type="ECO:0000256" key="1">
    <source>
        <dbReference type="ARBA" id="ARBA00023002"/>
    </source>
</evidence>